<protein>
    <submittedName>
        <fullName evidence="1">Uncharacterized protein</fullName>
    </submittedName>
</protein>
<keyword evidence="2" id="KW-1185">Reference proteome</keyword>
<proteinExistence type="predicted"/>
<organism evidence="1 2">
    <name type="scientific">Sinomicrobium weinanense</name>
    <dbReference type="NCBI Taxonomy" id="2842200"/>
    <lineage>
        <taxon>Bacteria</taxon>
        <taxon>Pseudomonadati</taxon>
        <taxon>Bacteroidota</taxon>
        <taxon>Flavobacteriia</taxon>
        <taxon>Flavobacteriales</taxon>
        <taxon>Flavobacteriaceae</taxon>
        <taxon>Sinomicrobium</taxon>
    </lineage>
</organism>
<dbReference type="Proteomes" id="UP000653730">
    <property type="component" value="Unassembled WGS sequence"/>
</dbReference>
<evidence type="ECO:0000313" key="1">
    <source>
        <dbReference type="EMBL" id="MBC9795071.1"/>
    </source>
</evidence>
<gene>
    <name evidence="1" type="ORF">IBL28_03770</name>
</gene>
<evidence type="ECO:0000313" key="2">
    <source>
        <dbReference type="Proteomes" id="UP000653730"/>
    </source>
</evidence>
<dbReference type="RefSeq" id="WP_187964224.1">
    <property type="nucleotide sequence ID" value="NZ_JACVDC010000006.1"/>
</dbReference>
<accession>A0A926Q2M0</accession>
<dbReference type="EMBL" id="JACVDC010000006">
    <property type="protein sequence ID" value="MBC9795071.1"/>
    <property type="molecule type" value="Genomic_DNA"/>
</dbReference>
<sequence>MGKKTKEEIKAGLREKYGVDKVYEWAGYADEPREKPLVDAVEHVAKELNFAPSYLYTIAIGEGLGVTYADILANYKDDVLKTDVSIDGYQSLGVDDFSSDFPRVKKYLPEDYNEGDEYTSKQIVRNEWGGETVVNSATFDGLKNALYGFGAILLHRRDRFLEHKREFKYGIPTEDQSAFWTYVYFQGEGTGRKYLENNGDMDYTSAPPSNVARIGGPDGIRYKALERLATWRYMKTKKIFSE</sequence>
<dbReference type="AlphaFoldDB" id="A0A926Q2M0"/>
<comment type="caution">
    <text evidence="1">The sequence shown here is derived from an EMBL/GenBank/DDBJ whole genome shotgun (WGS) entry which is preliminary data.</text>
</comment>
<reference evidence="1 2" key="1">
    <citation type="submission" date="2020-09" db="EMBL/GenBank/DDBJ databases">
        <title>Sinomicrobium weinanense sp. nov., a halophilic bacteria isolated from saline-alkali soil.</title>
        <authorList>
            <person name="Wu P."/>
            <person name="Ren H."/>
            <person name="Mei Y."/>
            <person name="Liang Y."/>
            <person name="Chen Z."/>
        </authorList>
    </citation>
    <scope>NUCLEOTIDE SEQUENCE [LARGE SCALE GENOMIC DNA]</scope>
    <source>
        <strain evidence="1 2">FJxs</strain>
    </source>
</reference>
<name>A0A926Q2M0_9FLAO</name>